<keyword evidence="12" id="KW-1185">Reference proteome</keyword>
<dbReference type="EMBL" id="RXNV01000002">
    <property type="protein sequence ID" value="RTR33749.1"/>
    <property type="molecule type" value="Genomic_DNA"/>
</dbReference>
<dbReference type="PANTHER" id="PTHR33254">
    <property type="entry name" value="4-HYDROXY-4-METHYL-2-OXOGLUTARATE ALDOLASE 3-RELATED"/>
    <property type="match status" value="1"/>
</dbReference>
<dbReference type="EC" id="4.1.1.112" evidence="10"/>
<dbReference type="Proteomes" id="UP000282060">
    <property type="component" value="Unassembled WGS sequence"/>
</dbReference>
<protein>
    <recommendedName>
        <fullName evidence="10">4-hydroxy-4-methyl-2-oxoglutarate aldolase</fullName>
        <shortName evidence="10">HMG aldolase</shortName>
        <ecNumber evidence="10">4.1.1.112</ecNumber>
        <ecNumber evidence="10">4.1.3.17</ecNumber>
    </recommendedName>
    <alternativeName>
        <fullName evidence="10">Oxaloacetate decarboxylase</fullName>
    </alternativeName>
</protein>
<dbReference type="GO" id="GO:0051252">
    <property type="term" value="P:regulation of RNA metabolic process"/>
    <property type="evidence" value="ECO:0007669"/>
    <property type="project" value="InterPro"/>
</dbReference>
<keyword evidence="5 9" id="KW-0479">Metal-binding</keyword>
<comment type="catalytic activity">
    <reaction evidence="1 10">
        <text>4-hydroxy-4-methyl-2-oxoglutarate = 2 pyruvate</text>
        <dbReference type="Rhea" id="RHEA:22748"/>
        <dbReference type="ChEBI" id="CHEBI:15361"/>
        <dbReference type="ChEBI" id="CHEBI:58276"/>
        <dbReference type="EC" id="4.1.3.17"/>
    </reaction>
</comment>
<comment type="function">
    <text evidence="7 10">Catalyzes the aldol cleavage of 4-hydroxy-4-methyl-2-oxoglutarate (HMG) into 2 molecules of pyruvate. Also contains a secondary oxaloacetate (OAA) decarboxylase activity due to the common pyruvate enolate transition state formed following C-C bond cleavage in the retro-aldol and decarboxylation reactions.</text>
</comment>
<dbReference type="RefSeq" id="WP_126505298.1">
    <property type="nucleotide sequence ID" value="NZ_RXNV01000002.1"/>
</dbReference>
<dbReference type="NCBIfam" id="NF006875">
    <property type="entry name" value="PRK09372.1"/>
    <property type="match status" value="1"/>
</dbReference>
<dbReference type="OrthoDB" id="943692at2"/>
<name>A0A3S0IXU6_9GAMM</name>
<evidence type="ECO:0000256" key="7">
    <source>
        <dbReference type="ARBA" id="ARBA00025046"/>
    </source>
</evidence>
<evidence type="ECO:0000256" key="2">
    <source>
        <dbReference type="ARBA" id="ARBA00001968"/>
    </source>
</evidence>
<comment type="cofactor">
    <cofactor evidence="2 10">
        <name>a divalent metal cation</name>
        <dbReference type="ChEBI" id="CHEBI:60240"/>
    </cofactor>
</comment>
<reference evidence="11 12" key="1">
    <citation type="submission" date="2018-12" db="EMBL/GenBank/DDBJ databases">
        <authorList>
            <person name="Yu L."/>
        </authorList>
    </citation>
    <scope>NUCLEOTIDE SEQUENCE [LARGE SCALE GENOMIC DNA]</scope>
    <source>
        <strain evidence="11 12">HAW-EB5</strain>
    </source>
</reference>
<dbReference type="NCBIfam" id="NF009134">
    <property type="entry name" value="PRK12487.1"/>
    <property type="match status" value="1"/>
</dbReference>
<feature type="binding site" evidence="9">
    <location>
        <position position="97"/>
    </location>
    <ligand>
        <name>substrate</name>
    </ligand>
</feature>
<evidence type="ECO:0000256" key="5">
    <source>
        <dbReference type="ARBA" id="ARBA00022723"/>
    </source>
</evidence>
<keyword evidence="9" id="KW-0460">Magnesium</keyword>
<evidence type="ECO:0000256" key="6">
    <source>
        <dbReference type="ARBA" id="ARBA00023239"/>
    </source>
</evidence>
<sequence>MNDLLPDLFDHFAGELSLLSAKFKQYGKRDIFWGEVVTIQCFEDNSKVKQILATEGKGKVLVVDGDASMRRALLGDLIALSAVNNRWEGIVINGCVRDAGALKKMDLGIKALGVNPIKTVKLDQGEVNISLDMDGVIIEPGMMLYSDENGVAIAPKALDLSFLL</sequence>
<dbReference type="GO" id="GO:0008428">
    <property type="term" value="F:ribonuclease inhibitor activity"/>
    <property type="evidence" value="ECO:0007669"/>
    <property type="project" value="InterPro"/>
</dbReference>
<evidence type="ECO:0000313" key="11">
    <source>
        <dbReference type="EMBL" id="RTR33749.1"/>
    </source>
</evidence>
<evidence type="ECO:0000256" key="10">
    <source>
        <dbReference type="RuleBase" id="RU004338"/>
    </source>
</evidence>
<evidence type="ECO:0000256" key="9">
    <source>
        <dbReference type="PIRSR" id="PIRSR605493-1"/>
    </source>
</evidence>
<dbReference type="InterPro" id="IPR005493">
    <property type="entry name" value="RraA/RraA-like"/>
</dbReference>
<dbReference type="PANTHER" id="PTHR33254:SF4">
    <property type="entry name" value="4-HYDROXY-4-METHYL-2-OXOGLUTARATE ALDOLASE 3-RELATED"/>
    <property type="match status" value="1"/>
</dbReference>
<evidence type="ECO:0000256" key="3">
    <source>
        <dbReference type="ARBA" id="ARBA00008621"/>
    </source>
</evidence>
<evidence type="ECO:0000256" key="1">
    <source>
        <dbReference type="ARBA" id="ARBA00001342"/>
    </source>
</evidence>
<proteinExistence type="inferred from homology"/>
<dbReference type="Pfam" id="PF03737">
    <property type="entry name" value="RraA-like"/>
    <property type="match status" value="1"/>
</dbReference>
<dbReference type="GO" id="GO:0047443">
    <property type="term" value="F:4-hydroxy-4-methyl-2-oxoglutarate aldolase activity"/>
    <property type="evidence" value="ECO:0007669"/>
    <property type="project" value="UniProtKB-EC"/>
</dbReference>
<feature type="binding site" evidence="9">
    <location>
        <position position="98"/>
    </location>
    <ligand>
        <name>Mg(2+)</name>
        <dbReference type="ChEBI" id="CHEBI:18420"/>
    </ligand>
</feature>
<comment type="catalytic activity">
    <reaction evidence="8 10">
        <text>oxaloacetate + H(+) = pyruvate + CO2</text>
        <dbReference type="Rhea" id="RHEA:15641"/>
        <dbReference type="ChEBI" id="CHEBI:15361"/>
        <dbReference type="ChEBI" id="CHEBI:15378"/>
        <dbReference type="ChEBI" id="CHEBI:16452"/>
        <dbReference type="ChEBI" id="CHEBI:16526"/>
        <dbReference type="EC" id="4.1.1.112"/>
    </reaction>
</comment>
<feature type="binding site" evidence="9">
    <location>
        <begin position="75"/>
        <end position="78"/>
    </location>
    <ligand>
        <name>substrate</name>
    </ligand>
</feature>
<evidence type="ECO:0000256" key="4">
    <source>
        <dbReference type="ARBA" id="ARBA00011233"/>
    </source>
</evidence>
<dbReference type="InterPro" id="IPR010203">
    <property type="entry name" value="RraA"/>
</dbReference>
<dbReference type="SUPFAM" id="SSF89562">
    <property type="entry name" value="RraA-like"/>
    <property type="match status" value="1"/>
</dbReference>
<comment type="cofactor">
    <cofactor evidence="9">
        <name>Mg(2+)</name>
        <dbReference type="ChEBI" id="CHEBI:18420"/>
    </cofactor>
</comment>
<dbReference type="AlphaFoldDB" id="A0A3S0IXU6"/>
<dbReference type="GO" id="GO:0046872">
    <property type="term" value="F:metal ion binding"/>
    <property type="evidence" value="ECO:0007669"/>
    <property type="project" value="UniProtKB-KW"/>
</dbReference>
<accession>A0A3S0IXU6</accession>
<dbReference type="EC" id="4.1.3.17" evidence="10"/>
<keyword evidence="6 10" id="KW-0456">Lyase</keyword>
<dbReference type="Gene3D" id="3.50.30.40">
    <property type="entry name" value="Ribonuclease E inhibitor RraA/RraA-like"/>
    <property type="match status" value="1"/>
</dbReference>
<comment type="similarity">
    <text evidence="3 10">Belongs to the class II aldolase/RraA-like family.</text>
</comment>
<comment type="caution">
    <text evidence="11">The sequence shown here is derived from an EMBL/GenBank/DDBJ whole genome shotgun (WGS) entry which is preliminary data.</text>
</comment>
<dbReference type="InterPro" id="IPR036704">
    <property type="entry name" value="RraA/RraA-like_sf"/>
</dbReference>
<comment type="subunit">
    <text evidence="4 10">Homotrimer.</text>
</comment>
<evidence type="ECO:0000313" key="12">
    <source>
        <dbReference type="Proteomes" id="UP000282060"/>
    </source>
</evidence>
<dbReference type="GO" id="GO:0008948">
    <property type="term" value="F:oxaloacetate decarboxylase activity"/>
    <property type="evidence" value="ECO:0007669"/>
    <property type="project" value="UniProtKB-EC"/>
</dbReference>
<gene>
    <name evidence="11" type="ORF">EKG39_08640</name>
</gene>
<dbReference type="NCBIfam" id="TIGR01935">
    <property type="entry name" value="NOT-MenG"/>
    <property type="match status" value="1"/>
</dbReference>
<dbReference type="CDD" id="cd16841">
    <property type="entry name" value="RraA_family"/>
    <property type="match status" value="1"/>
</dbReference>
<evidence type="ECO:0000256" key="8">
    <source>
        <dbReference type="ARBA" id="ARBA00047973"/>
    </source>
</evidence>
<organism evidence="11 12">
    <name type="scientific">Shewanella atlantica</name>
    <dbReference type="NCBI Taxonomy" id="271099"/>
    <lineage>
        <taxon>Bacteria</taxon>
        <taxon>Pseudomonadati</taxon>
        <taxon>Pseudomonadota</taxon>
        <taxon>Gammaproteobacteria</taxon>
        <taxon>Alteromonadales</taxon>
        <taxon>Shewanellaceae</taxon>
        <taxon>Shewanella</taxon>
    </lineage>
</organism>